<organism evidence="2 3">
    <name type="scientific">Cetraspora pellucida</name>
    <dbReference type="NCBI Taxonomy" id="1433469"/>
    <lineage>
        <taxon>Eukaryota</taxon>
        <taxon>Fungi</taxon>
        <taxon>Fungi incertae sedis</taxon>
        <taxon>Mucoromycota</taxon>
        <taxon>Glomeromycotina</taxon>
        <taxon>Glomeromycetes</taxon>
        <taxon>Diversisporales</taxon>
        <taxon>Gigasporaceae</taxon>
        <taxon>Cetraspora</taxon>
    </lineage>
</organism>
<dbReference type="GO" id="GO:0000245">
    <property type="term" value="P:spliceosomal complex assembly"/>
    <property type="evidence" value="ECO:0007669"/>
    <property type="project" value="InterPro"/>
</dbReference>
<comment type="caution">
    <text evidence="2">The sequence shown here is derived from an EMBL/GenBank/DDBJ whole genome shotgun (WGS) entry which is preliminary data.</text>
</comment>
<evidence type="ECO:0000313" key="3">
    <source>
        <dbReference type="Proteomes" id="UP000789759"/>
    </source>
</evidence>
<reference evidence="2" key="1">
    <citation type="submission" date="2021-06" db="EMBL/GenBank/DDBJ databases">
        <authorList>
            <person name="Kallberg Y."/>
            <person name="Tangrot J."/>
            <person name="Rosling A."/>
        </authorList>
    </citation>
    <scope>NUCLEOTIDE SEQUENCE</scope>
    <source>
        <strain evidence="2">FL966</strain>
    </source>
</reference>
<dbReference type="EMBL" id="CAJVQA010032624">
    <property type="protein sequence ID" value="CAG8803404.1"/>
    <property type="molecule type" value="Genomic_DNA"/>
</dbReference>
<feature type="domain" description="Splicing factor 3B subunit 1" evidence="1">
    <location>
        <begin position="8"/>
        <end position="39"/>
    </location>
</feature>
<accession>A0A9N9JZC2</accession>
<protein>
    <submittedName>
        <fullName evidence="2">7956_t:CDS:1</fullName>
    </submittedName>
</protein>
<dbReference type="Proteomes" id="UP000789759">
    <property type="component" value="Unassembled WGS sequence"/>
</dbReference>
<dbReference type="Pfam" id="PF08920">
    <property type="entry name" value="SF3b1"/>
    <property type="match status" value="1"/>
</dbReference>
<evidence type="ECO:0000313" key="2">
    <source>
        <dbReference type="EMBL" id="CAG8803404.1"/>
    </source>
</evidence>
<dbReference type="InterPro" id="IPR038737">
    <property type="entry name" value="SF3b_su1-like"/>
</dbReference>
<evidence type="ECO:0000259" key="1">
    <source>
        <dbReference type="Pfam" id="PF08920"/>
    </source>
</evidence>
<dbReference type="InterPro" id="IPR015016">
    <property type="entry name" value="SF3b_su1"/>
</dbReference>
<name>A0A9N9JZC2_9GLOM</name>
<dbReference type="OrthoDB" id="438939at2759"/>
<feature type="non-terminal residue" evidence="2">
    <location>
        <position position="177"/>
    </location>
</feature>
<proteinExistence type="predicted"/>
<keyword evidence="3" id="KW-1185">Reference proteome</keyword>
<sequence length="177" mass="19895">CTQSTSYPPPGYVPVRTPARKLMATPTPMGGDGYDLPAEIPGVGNLPFFKQKDMQHFGKLLEGKYESELSVDELKERNVIRLLLKMNGTTSMKKMALRKITVKARDSGASPLFNQIFPLLMSQNLEDQERLLLILVVIEPLLIDEDDPMDEIQRHFLDAAKIIETLSTISQTHPIFV</sequence>
<dbReference type="AlphaFoldDB" id="A0A9N9JZC2"/>
<gene>
    <name evidence="2" type="ORF">CPELLU_LOCUS17894</name>
</gene>
<dbReference type="PANTHER" id="PTHR12097">
    <property type="entry name" value="SPLICING FACTOR 3B, SUBUNIT 1-RELATED"/>
    <property type="match status" value="1"/>
</dbReference>
<dbReference type="GO" id="GO:0003729">
    <property type="term" value="F:mRNA binding"/>
    <property type="evidence" value="ECO:0007669"/>
    <property type="project" value="InterPro"/>
</dbReference>